<dbReference type="Gene3D" id="2.40.70.10">
    <property type="entry name" value="Acid Proteases"/>
    <property type="match status" value="2"/>
</dbReference>
<reference evidence="1 2" key="1">
    <citation type="journal article" date="2019" name="Int. J. Syst. Evol. Microbiol.">
        <title>The Global Catalogue of Microorganisms (GCM) 10K type strain sequencing project: providing services to taxonomists for standard genome sequencing and annotation.</title>
        <authorList>
            <consortium name="The Broad Institute Genomics Platform"/>
            <consortium name="The Broad Institute Genome Sequencing Center for Infectious Disease"/>
            <person name="Wu L."/>
            <person name="Ma J."/>
        </authorList>
    </citation>
    <scope>NUCLEOTIDE SEQUENCE [LARGE SCALE GENOMIC DNA]</scope>
    <source>
        <strain evidence="1 2">JCM 16082</strain>
    </source>
</reference>
<gene>
    <name evidence="1" type="ORF">GCM10009117_16870</name>
</gene>
<dbReference type="Pfam" id="PF13650">
    <property type="entry name" value="Asp_protease_2"/>
    <property type="match status" value="1"/>
</dbReference>
<comment type="caution">
    <text evidence="1">The sequence shown here is derived from an EMBL/GenBank/DDBJ whole genome shotgun (WGS) entry which is preliminary data.</text>
</comment>
<evidence type="ECO:0000313" key="1">
    <source>
        <dbReference type="EMBL" id="GAA0872540.1"/>
    </source>
</evidence>
<dbReference type="EMBL" id="BAAAFG010000015">
    <property type="protein sequence ID" value="GAA0872540.1"/>
    <property type="molecule type" value="Genomic_DNA"/>
</dbReference>
<proteinExistence type="predicted"/>
<keyword evidence="2" id="KW-1185">Reference proteome</keyword>
<dbReference type="RefSeq" id="WP_343766048.1">
    <property type="nucleotide sequence ID" value="NZ_BAAAFG010000015.1"/>
</dbReference>
<dbReference type="SUPFAM" id="SSF50630">
    <property type="entry name" value="Acid proteases"/>
    <property type="match status" value="1"/>
</dbReference>
<protein>
    <recommendedName>
        <fullName evidence="3">Aspartyl protease</fullName>
    </recommendedName>
</protein>
<accession>A0ABN1MHD2</accession>
<name>A0ABN1MHD2_9FLAO</name>
<sequence>MRSVLACIILSCFWVDAIAVKHNDNVFTIDTGIVFPEAEIINEHTARIPFKLVDHLIVIEAELLNKKGDFIIDTGSEALLLNSVHFSNEYSTATVNRKSAGVLNQIEDLREKYLQEFILNNFSLKNKRSDIIDLSHIEKTKKINLLGIIGYTVLRDYEVFIDLYLNQITLTKVNPNGDRLNKRVYAEKITDSLHFNLKGHTIVLNGEINGEGIKLALDSGAEFNQLNKKVSRRIYRNFSPERRIKLMGASKRTIEVITGKLHRLKFSNSIYTGPMQTIITNLNSMNEAFGTSLDGVIGYEFLRQKRTIINYQKEMLFFIDYPIVFND</sequence>
<organism evidence="1 2">
    <name type="scientific">Gangjinia marincola</name>
    <dbReference type="NCBI Taxonomy" id="578463"/>
    <lineage>
        <taxon>Bacteria</taxon>
        <taxon>Pseudomonadati</taxon>
        <taxon>Bacteroidota</taxon>
        <taxon>Flavobacteriia</taxon>
        <taxon>Flavobacteriales</taxon>
        <taxon>Flavobacteriaceae</taxon>
        <taxon>Gangjinia</taxon>
    </lineage>
</organism>
<evidence type="ECO:0000313" key="2">
    <source>
        <dbReference type="Proteomes" id="UP001500507"/>
    </source>
</evidence>
<dbReference type="InterPro" id="IPR021109">
    <property type="entry name" value="Peptidase_aspartic_dom_sf"/>
</dbReference>
<evidence type="ECO:0008006" key="3">
    <source>
        <dbReference type="Google" id="ProtNLM"/>
    </source>
</evidence>
<dbReference type="Proteomes" id="UP001500507">
    <property type="component" value="Unassembled WGS sequence"/>
</dbReference>